<dbReference type="InterPro" id="IPR036291">
    <property type="entry name" value="NAD(P)-bd_dom_sf"/>
</dbReference>
<evidence type="ECO:0000313" key="3">
    <source>
        <dbReference type="Proteomes" id="UP001165678"/>
    </source>
</evidence>
<comment type="caution">
    <text evidence="2">The sequence shown here is derived from an EMBL/GenBank/DDBJ whole genome shotgun (WGS) entry which is preliminary data.</text>
</comment>
<name>A0AA41ZH28_9GAMM</name>
<keyword evidence="3" id="KW-1185">Reference proteome</keyword>
<dbReference type="Pfam" id="PF00106">
    <property type="entry name" value="adh_short"/>
    <property type="match status" value="1"/>
</dbReference>
<dbReference type="PANTHER" id="PTHR42879:SF2">
    <property type="entry name" value="3-OXOACYL-[ACYL-CARRIER-PROTEIN] REDUCTASE FABG"/>
    <property type="match status" value="1"/>
</dbReference>
<dbReference type="SUPFAM" id="SSF51735">
    <property type="entry name" value="NAD(P)-binding Rossmann-fold domains"/>
    <property type="match status" value="1"/>
</dbReference>
<evidence type="ECO:0000256" key="1">
    <source>
        <dbReference type="ARBA" id="ARBA00006484"/>
    </source>
</evidence>
<dbReference type="GO" id="GO:0003858">
    <property type="term" value="F:3-hydroxybutyrate dehydrogenase activity"/>
    <property type="evidence" value="ECO:0007669"/>
    <property type="project" value="InterPro"/>
</dbReference>
<accession>A0AA41ZH28</accession>
<dbReference type="PRINTS" id="PR00081">
    <property type="entry name" value="GDHRDH"/>
</dbReference>
<dbReference type="InterPro" id="IPR011294">
    <property type="entry name" value="3-OHbutyrate_DH"/>
</dbReference>
<gene>
    <name evidence="2" type="ORF">OQ287_12875</name>
</gene>
<proteinExistence type="inferred from homology"/>
<dbReference type="InterPro" id="IPR050259">
    <property type="entry name" value="SDR"/>
</dbReference>
<reference evidence="2" key="1">
    <citation type="submission" date="2022-11" db="EMBL/GenBank/DDBJ databases">
        <title>Larsenimonas rhizosphaerae sp. nov., isolated from a tidal mudflat.</title>
        <authorList>
            <person name="Lee S.D."/>
            <person name="Kim I.S."/>
        </authorList>
    </citation>
    <scope>NUCLEOTIDE SEQUENCE</scope>
    <source>
        <strain evidence="2">GH2-1</strain>
    </source>
</reference>
<dbReference type="InterPro" id="IPR020904">
    <property type="entry name" value="Sc_DH/Rdtase_CS"/>
</dbReference>
<dbReference type="RefSeq" id="WP_250938651.1">
    <property type="nucleotide sequence ID" value="NZ_JAMLJK010000002.1"/>
</dbReference>
<dbReference type="NCBIfam" id="TIGR01963">
    <property type="entry name" value="PHB_DH"/>
    <property type="match status" value="1"/>
</dbReference>
<dbReference type="FunFam" id="3.40.50.720:FF:000084">
    <property type="entry name" value="Short-chain dehydrogenase reductase"/>
    <property type="match status" value="1"/>
</dbReference>
<evidence type="ECO:0000313" key="2">
    <source>
        <dbReference type="EMBL" id="MCX2525137.1"/>
    </source>
</evidence>
<comment type="similarity">
    <text evidence="1">Belongs to the short-chain dehydrogenases/reductases (SDR) family.</text>
</comment>
<dbReference type="InterPro" id="IPR002347">
    <property type="entry name" value="SDR_fam"/>
</dbReference>
<dbReference type="EMBL" id="JAPIVE010000004">
    <property type="protein sequence ID" value="MCX2525137.1"/>
    <property type="molecule type" value="Genomic_DNA"/>
</dbReference>
<organism evidence="2 3">
    <name type="scientific">Larsenimonas rhizosphaerae</name>
    <dbReference type="NCBI Taxonomy" id="2944682"/>
    <lineage>
        <taxon>Bacteria</taxon>
        <taxon>Pseudomonadati</taxon>
        <taxon>Pseudomonadota</taxon>
        <taxon>Gammaproteobacteria</taxon>
        <taxon>Oceanospirillales</taxon>
        <taxon>Halomonadaceae</taxon>
        <taxon>Larsenimonas</taxon>
    </lineage>
</organism>
<dbReference type="AlphaFoldDB" id="A0AA41ZH28"/>
<dbReference type="Proteomes" id="UP001165678">
    <property type="component" value="Unassembled WGS sequence"/>
</dbReference>
<dbReference type="Gene3D" id="3.40.50.720">
    <property type="entry name" value="NAD(P)-binding Rossmann-like Domain"/>
    <property type="match status" value="1"/>
</dbReference>
<dbReference type="NCBIfam" id="NF009931">
    <property type="entry name" value="PRK13394.1"/>
    <property type="match status" value="1"/>
</dbReference>
<sequence length="267" mass="28947">MSAYPAQDRLKDKVALITGAASGIGKQIAVLFAEQGARVVILDMDKDAADKAAEDIGRAGGTALGVAANVTDEQEVEDAFKAAIDQFGRLDIMIANAGAQHVEPIHKLSYANWKKVTDVQLDGSFLCTRAAFRQMMTQKEGGCLLYMGSAHSHEASAMKSPYVTAKHGLLGLCRTMAKEGAQYGIRSNTICPGYVKTPLVEKQIPDQAREHNMTEDEVVEKIFLKDTVDQTFTTVEDVAETALYLVTFPSNALTGQSILVSHGWYMQ</sequence>
<protein>
    <submittedName>
        <fullName evidence="2">3-hydroxybutyrate dehydrogenase</fullName>
    </submittedName>
</protein>
<dbReference type="PANTHER" id="PTHR42879">
    <property type="entry name" value="3-OXOACYL-(ACYL-CARRIER-PROTEIN) REDUCTASE"/>
    <property type="match status" value="1"/>
</dbReference>
<dbReference type="PROSITE" id="PS00061">
    <property type="entry name" value="ADH_SHORT"/>
    <property type="match status" value="1"/>
</dbReference>
<dbReference type="GO" id="GO:0032787">
    <property type="term" value="P:monocarboxylic acid metabolic process"/>
    <property type="evidence" value="ECO:0007669"/>
    <property type="project" value="UniProtKB-ARBA"/>
</dbReference>
<dbReference type="NCBIfam" id="NF009093">
    <property type="entry name" value="PRK12429.1"/>
    <property type="match status" value="1"/>
</dbReference>